<feature type="region of interest" description="Disordered" evidence="2">
    <location>
        <begin position="51"/>
        <end position="106"/>
    </location>
</feature>
<gene>
    <name evidence="3" type="ORF">PIB30_054051</name>
</gene>
<keyword evidence="4" id="KW-1185">Reference proteome</keyword>
<organism evidence="3 4">
    <name type="scientific">Stylosanthes scabra</name>
    <dbReference type="NCBI Taxonomy" id="79078"/>
    <lineage>
        <taxon>Eukaryota</taxon>
        <taxon>Viridiplantae</taxon>
        <taxon>Streptophyta</taxon>
        <taxon>Embryophyta</taxon>
        <taxon>Tracheophyta</taxon>
        <taxon>Spermatophyta</taxon>
        <taxon>Magnoliopsida</taxon>
        <taxon>eudicotyledons</taxon>
        <taxon>Gunneridae</taxon>
        <taxon>Pentapetalae</taxon>
        <taxon>rosids</taxon>
        <taxon>fabids</taxon>
        <taxon>Fabales</taxon>
        <taxon>Fabaceae</taxon>
        <taxon>Papilionoideae</taxon>
        <taxon>50 kb inversion clade</taxon>
        <taxon>dalbergioids sensu lato</taxon>
        <taxon>Dalbergieae</taxon>
        <taxon>Pterocarpus clade</taxon>
        <taxon>Stylosanthes</taxon>
    </lineage>
</organism>
<reference evidence="3 4" key="1">
    <citation type="journal article" date="2023" name="Plants (Basel)">
        <title>Bridging the Gap: Combining Genomics and Transcriptomics Approaches to Understand Stylosanthes scabra, an Orphan Legume from the Brazilian Caatinga.</title>
        <authorList>
            <person name="Ferreira-Neto J.R.C."/>
            <person name="da Silva M.D."/>
            <person name="Binneck E."/>
            <person name="de Melo N.F."/>
            <person name="da Silva R.H."/>
            <person name="de Melo A.L.T.M."/>
            <person name="Pandolfi V."/>
            <person name="Bustamante F.O."/>
            <person name="Brasileiro-Vidal A.C."/>
            <person name="Benko-Iseppon A.M."/>
        </authorList>
    </citation>
    <scope>NUCLEOTIDE SEQUENCE [LARGE SCALE GENOMIC DNA]</scope>
    <source>
        <tissue evidence="3">Leaves</tissue>
    </source>
</reference>
<sequence length="260" mass="29572">MERTLSDLYDRSWLLAKTLTDLSIGVTCRTLAPFRGPGVGYLMAKPPVNNRQHAQRVDGRTASNSELNNGRQNGRNHASSSRCRSFRRETTQIPSPQRAVSQTRSPRRIASQIHILARNRDHRSAYDIMGIVTGQLGCLDRLKSNYARQREVEQELRQEQAWRKETEEKLRKMEAKLKRKAANKATLYHSDLLFTTGDPFSEEIMQAEVPKNFNCLEMALYDGSTDPMHHLSNFRSRMYLAGASDATRCKGFPTTLTKAA</sequence>
<evidence type="ECO:0000313" key="3">
    <source>
        <dbReference type="EMBL" id="MED6148537.1"/>
    </source>
</evidence>
<accession>A0ABU6TIG3</accession>
<proteinExistence type="predicted"/>
<protein>
    <submittedName>
        <fullName evidence="3">Uncharacterized protein</fullName>
    </submittedName>
</protein>
<name>A0ABU6TIG3_9FABA</name>
<feature type="compositionally biased region" description="Polar residues" evidence="2">
    <location>
        <begin position="91"/>
        <end position="104"/>
    </location>
</feature>
<comment type="caution">
    <text evidence="3">The sequence shown here is derived from an EMBL/GenBank/DDBJ whole genome shotgun (WGS) entry which is preliminary data.</text>
</comment>
<dbReference type="PANTHER" id="PTHR33223:SF10">
    <property type="entry name" value="AMINOTRANSFERASE-LIKE PLANT MOBILE DOMAIN-CONTAINING PROTEIN"/>
    <property type="match status" value="1"/>
</dbReference>
<feature type="compositionally biased region" description="Polar residues" evidence="2">
    <location>
        <begin position="61"/>
        <end position="83"/>
    </location>
</feature>
<keyword evidence="1" id="KW-0175">Coiled coil</keyword>
<dbReference type="EMBL" id="JASCZI010091029">
    <property type="protein sequence ID" value="MED6148537.1"/>
    <property type="molecule type" value="Genomic_DNA"/>
</dbReference>
<feature type="coiled-coil region" evidence="1">
    <location>
        <begin position="139"/>
        <end position="183"/>
    </location>
</feature>
<evidence type="ECO:0000256" key="2">
    <source>
        <dbReference type="SAM" id="MobiDB-lite"/>
    </source>
</evidence>
<evidence type="ECO:0000313" key="4">
    <source>
        <dbReference type="Proteomes" id="UP001341840"/>
    </source>
</evidence>
<dbReference type="Proteomes" id="UP001341840">
    <property type="component" value="Unassembled WGS sequence"/>
</dbReference>
<evidence type="ECO:0000256" key="1">
    <source>
        <dbReference type="SAM" id="Coils"/>
    </source>
</evidence>
<dbReference type="PANTHER" id="PTHR33223">
    <property type="entry name" value="CCHC-TYPE DOMAIN-CONTAINING PROTEIN"/>
    <property type="match status" value="1"/>
</dbReference>